<accession>A0A890UQM3</accession>
<protein>
    <submittedName>
        <fullName evidence="1">Uncharacterized protein</fullName>
    </submittedName>
</protein>
<dbReference type="RefSeq" id="YP_010114986.1">
    <property type="nucleotide sequence ID" value="NC_055920.1"/>
</dbReference>
<evidence type="ECO:0000313" key="2">
    <source>
        <dbReference type="Proteomes" id="UP000617866"/>
    </source>
</evidence>
<reference evidence="1 2" key="1">
    <citation type="submission" date="2021-01" db="EMBL/GenBank/DDBJ databases">
        <authorList>
            <person name="Dennis E.A."/>
            <person name="Alston T.C."/>
            <person name="Buckley J.R."/>
            <person name="Cao N.T."/>
            <person name="Cole K.B."/>
            <person name="Davis H.C."/>
            <person name="Fisher D.E."/>
            <person name="Jennings A.R."/>
            <person name="Litwin A.R."/>
            <person name="McCartney J.B."/>
            <person name="Mitchell K.E."/>
            <person name="Nasser J.B."/>
            <person name="Paudel P."/>
            <person name="Richoux S.A."/>
            <person name="Sisung K.L."/>
            <person name="Smith M.L."/>
            <person name="Sonnier C.R."/>
            <person name="Underwood K.G."/>
            <person name="Hunter C.W."/>
            <person name="Gottschalck B.A."/>
            <person name="Wiggina Z.F."/>
            <person name="Hancock A.M."/>
            <person name="Gissendanner C.R."/>
            <person name="Findley A.M."/>
            <person name="Klyczek K."/>
            <person name="Garlena R.A."/>
            <person name="Russell D.A."/>
            <person name="Pope W.H."/>
            <person name="Jacobs-Sera D."/>
            <person name="Hatfull G.F."/>
        </authorList>
    </citation>
    <scope>NUCLEOTIDE SEQUENCE [LARGE SCALE GENOMIC DNA]</scope>
</reference>
<keyword evidence="2" id="KW-1185">Reference proteome</keyword>
<evidence type="ECO:0000313" key="1">
    <source>
        <dbReference type="EMBL" id="QRI45029.1"/>
    </source>
</evidence>
<sequence>MSDPDEQRRLVTNDITNFERITHTVQQLSDDGADQKLRTEYGSRYEVAKEARKLLRWLGQTARRYAALKASSEGEDRDLEYGLALAKYLVEYGWTPPAPEFTTEVVED</sequence>
<dbReference type="EMBL" id="MW507125">
    <property type="protein sequence ID" value="QRI45029.1"/>
    <property type="molecule type" value="Genomic_DNA"/>
</dbReference>
<name>A0A890UQM3_9CAUD</name>
<dbReference type="Proteomes" id="UP000617866">
    <property type="component" value="Segment"/>
</dbReference>
<organism evidence="1 2">
    <name type="scientific">Gordonia phage Phlop</name>
    <dbReference type="NCBI Taxonomy" id="2805836"/>
    <lineage>
        <taxon>Viruses</taxon>
        <taxon>Duplodnaviria</taxon>
        <taxon>Heunggongvirae</taxon>
        <taxon>Uroviricota</taxon>
        <taxon>Caudoviricetes</taxon>
        <taxon>Stackebrandtviridae</taxon>
        <taxon>Frickvirinae</taxon>
        <taxon>Wizardvirus</taxon>
        <taxon>Wizardvirus phlop</taxon>
    </lineage>
</organism>
<proteinExistence type="predicted"/>
<dbReference type="GeneID" id="65133588"/>
<dbReference type="KEGG" id="vg:65133588"/>
<gene>
    <name evidence="1" type="primary">67</name>
    <name evidence="1" type="ORF">SEA_PHLOP_67</name>
</gene>